<gene>
    <name evidence="1" type="ORF">TWF102_004652</name>
</gene>
<dbReference type="Proteomes" id="UP000475325">
    <property type="component" value="Unassembled WGS sequence"/>
</dbReference>
<protein>
    <submittedName>
        <fullName evidence="1">Uncharacterized protein</fullName>
    </submittedName>
</protein>
<accession>A0A7C8NHQ8</accession>
<dbReference type="EMBL" id="WIQW01000022">
    <property type="protein sequence ID" value="KAF3101911.1"/>
    <property type="molecule type" value="Genomic_DNA"/>
</dbReference>
<comment type="caution">
    <text evidence="1">The sequence shown here is derived from an EMBL/GenBank/DDBJ whole genome shotgun (WGS) entry which is preliminary data.</text>
</comment>
<evidence type="ECO:0000313" key="1">
    <source>
        <dbReference type="EMBL" id="KAF3101911.1"/>
    </source>
</evidence>
<proteinExistence type="predicted"/>
<organism evidence="1 2">
    <name type="scientific">Orbilia oligospora</name>
    <name type="common">Nematode-trapping fungus</name>
    <name type="synonym">Arthrobotrys oligospora</name>
    <dbReference type="NCBI Taxonomy" id="2813651"/>
    <lineage>
        <taxon>Eukaryota</taxon>
        <taxon>Fungi</taxon>
        <taxon>Dikarya</taxon>
        <taxon>Ascomycota</taxon>
        <taxon>Pezizomycotina</taxon>
        <taxon>Orbiliomycetes</taxon>
        <taxon>Orbiliales</taxon>
        <taxon>Orbiliaceae</taxon>
        <taxon>Orbilia</taxon>
    </lineage>
</organism>
<sequence length="112" mass="12700">MIGRKVRRLTPKLSGVPAGEYKILFFTRLKFEVRARKKKMLNEAKWRHVPLAFENKGLTAVLGFTAAMMPTFFFSFGGGIHTQQRHAGGVVFWSTKLVDVTSEIFVGTHMQI</sequence>
<name>A0A7C8NHQ8_ORBOL</name>
<reference evidence="1 2" key="1">
    <citation type="submission" date="2019-06" db="EMBL/GenBank/DDBJ databases">
        <authorList>
            <person name="Palmer J.M."/>
        </authorList>
    </citation>
    <scope>NUCLEOTIDE SEQUENCE [LARGE SCALE GENOMIC DNA]</scope>
    <source>
        <strain evidence="1 2">TWF102</strain>
    </source>
</reference>
<evidence type="ECO:0000313" key="2">
    <source>
        <dbReference type="Proteomes" id="UP000475325"/>
    </source>
</evidence>
<dbReference type="AlphaFoldDB" id="A0A7C8NHQ8"/>